<dbReference type="InterPro" id="IPR015813">
    <property type="entry name" value="Pyrv/PenolPyrv_kinase-like_dom"/>
</dbReference>
<keyword evidence="2" id="KW-1185">Reference proteome</keyword>
<evidence type="ECO:0000313" key="2">
    <source>
        <dbReference type="Proteomes" id="UP001196565"/>
    </source>
</evidence>
<name>A0ABS7AF59_9PROT</name>
<dbReference type="PANTHER" id="PTHR42905">
    <property type="entry name" value="PHOSPHOENOLPYRUVATE CARBOXYLASE"/>
    <property type="match status" value="1"/>
</dbReference>
<comment type="caution">
    <text evidence="1">The sequence shown here is derived from an EMBL/GenBank/DDBJ whole genome shotgun (WGS) entry which is preliminary data.</text>
</comment>
<dbReference type="SUPFAM" id="SSF51621">
    <property type="entry name" value="Phosphoenolpyruvate/pyruvate domain"/>
    <property type="match status" value="1"/>
</dbReference>
<gene>
    <name evidence="1" type="ORF">KPL78_23990</name>
</gene>
<proteinExistence type="predicted"/>
<reference evidence="1 2" key="1">
    <citation type="submission" date="2021-07" db="EMBL/GenBank/DDBJ databases">
        <authorList>
            <person name="So Y."/>
        </authorList>
    </citation>
    <scope>NUCLEOTIDE SEQUENCE [LARGE SCALE GENOMIC DNA]</scope>
    <source>
        <strain evidence="1 2">HJA6</strain>
    </source>
</reference>
<evidence type="ECO:0000313" key="1">
    <source>
        <dbReference type="EMBL" id="MBW6400941.1"/>
    </source>
</evidence>
<dbReference type="Pfam" id="PF13714">
    <property type="entry name" value="PEP_mutase"/>
    <property type="match status" value="1"/>
</dbReference>
<dbReference type="CDD" id="cd00377">
    <property type="entry name" value="ICL_PEPM"/>
    <property type="match status" value="1"/>
</dbReference>
<dbReference type="RefSeq" id="WP_219765507.1">
    <property type="nucleotide sequence ID" value="NZ_JAHYBZ010000009.1"/>
</dbReference>
<accession>A0ABS7AF59</accession>
<dbReference type="EMBL" id="JAHYBZ010000009">
    <property type="protein sequence ID" value="MBW6400941.1"/>
    <property type="molecule type" value="Genomic_DNA"/>
</dbReference>
<dbReference type="Gene3D" id="3.20.20.60">
    <property type="entry name" value="Phosphoenolpyruvate-binding domains"/>
    <property type="match status" value="1"/>
</dbReference>
<sequence>MGRPPSTAERRAAFRAILAGKDCIHPASVHDPIAGRIAADLGFEAAMFAGSVASLTVLGAPDIIVLTLTEFADQARRICRGGAPPLLVDADHGYGNALNVMRTVEELETAGIAALTIEDTDLPRGHGVGEPGLLSLEAGLGKMRAAVAAREEKGLVVIARTSALNLVNLDEAVRRAKAYVGTGVDGLFFTGVNDWDQLAAIQAVSGGLPIILGGTPAKMADKARLASHGVRVALQGHQPFAAAVAAIHATLKALRDGTAPADLQGIAPAALMKQVTREADYATAARDFL</sequence>
<dbReference type="Proteomes" id="UP001196565">
    <property type="component" value="Unassembled WGS sequence"/>
</dbReference>
<keyword evidence="1" id="KW-0456">Lyase</keyword>
<dbReference type="InterPro" id="IPR040442">
    <property type="entry name" value="Pyrv_kinase-like_dom_sf"/>
</dbReference>
<dbReference type="PANTHER" id="PTHR42905:SF3">
    <property type="entry name" value="OXALOACETATE DECARBOXYLASE"/>
    <property type="match status" value="1"/>
</dbReference>
<dbReference type="GO" id="GO:0016829">
    <property type="term" value="F:lyase activity"/>
    <property type="evidence" value="ECO:0007669"/>
    <property type="project" value="UniProtKB-KW"/>
</dbReference>
<protein>
    <submittedName>
        <fullName evidence="1">Isocitrate lyase/PEP mutase family protein</fullName>
    </submittedName>
</protein>
<organism evidence="1 2">
    <name type="scientific">Roseomonas alba</name>
    <dbReference type="NCBI Taxonomy" id="2846776"/>
    <lineage>
        <taxon>Bacteria</taxon>
        <taxon>Pseudomonadati</taxon>
        <taxon>Pseudomonadota</taxon>
        <taxon>Alphaproteobacteria</taxon>
        <taxon>Acetobacterales</taxon>
        <taxon>Roseomonadaceae</taxon>
        <taxon>Roseomonas</taxon>
    </lineage>
</organism>
<dbReference type="InterPro" id="IPR039556">
    <property type="entry name" value="ICL/PEPM"/>
</dbReference>